<dbReference type="FunFam" id="3.40.5.50:FF:000001">
    <property type="entry name" value="DNA replication complex GINS protein PSF2"/>
    <property type="match status" value="1"/>
</dbReference>
<dbReference type="GO" id="GO:0000727">
    <property type="term" value="P:double-strand break repair via break-induced replication"/>
    <property type="evidence" value="ECO:0007669"/>
    <property type="project" value="TreeGrafter"/>
</dbReference>
<dbReference type="EMBL" id="UYYG01001194">
    <property type="protein sequence ID" value="VDN59885.1"/>
    <property type="molecule type" value="Genomic_DNA"/>
</dbReference>
<dbReference type="STRING" id="318479.A0A0N4UHT2"/>
<protein>
    <submittedName>
        <fullName evidence="9">GINS complex subunit 2</fullName>
    </submittedName>
</protein>
<sequence length="120" mass="13813">MDPNLCQFVAENELIQIIPNFNYEKLYLICGDVGPFEAGIPLEVPLWMAIRLKKQHKCRILAPEWFNVESLRKFIDAETREKGGLTPVPRYFREFSNLLLLDAKDDIIDADQVAFAPIFG</sequence>
<evidence type="ECO:0000259" key="5">
    <source>
        <dbReference type="Pfam" id="PF25005"/>
    </source>
</evidence>
<keyword evidence="3" id="KW-0235">DNA replication</keyword>
<evidence type="ECO:0000256" key="3">
    <source>
        <dbReference type="ARBA" id="ARBA00022705"/>
    </source>
</evidence>
<keyword evidence="4" id="KW-0539">Nucleus</keyword>
<evidence type="ECO:0000256" key="1">
    <source>
        <dbReference type="ARBA" id="ARBA00004123"/>
    </source>
</evidence>
<accession>A0A0N4UHT2</accession>
<dbReference type="Proteomes" id="UP000038040">
    <property type="component" value="Unplaced"/>
</dbReference>
<dbReference type="OrthoDB" id="1938138at2759"/>
<comment type="subcellular location">
    <subcellularLocation>
        <location evidence="1">Nucleus</location>
    </subcellularLocation>
</comment>
<dbReference type="InterPro" id="IPR007257">
    <property type="entry name" value="GINS_Psf2"/>
</dbReference>
<feature type="domain" description="DNA replication complex GINS protein PSF2 N-terminal" evidence="5">
    <location>
        <begin position="2"/>
        <end position="61"/>
    </location>
</feature>
<reference evidence="9" key="1">
    <citation type="submission" date="2017-02" db="UniProtKB">
        <authorList>
            <consortium name="WormBaseParasite"/>
        </authorList>
    </citation>
    <scope>IDENTIFICATION</scope>
</reference>
<evidence type="ECO:0000313" key="7">
    <source>
        <dbReference type="Proteomes" id="UP000038040"/>
    </source>
</evidence>
<dbReference type="GO" id="GO:0006260">
    <property type="term" value="P:DNA replication"/>
    <property type="evidence" value="ECO:0007669"/>
    <property type="project" value="UniProtKB-KW"/>
</dbReference>
<dbReference type="Proteomes" id="UP000274756">
    <property type="component" value="Unassembled WGS sequence"/>
</dbReference>
<dbReference type="SUPFAM" id="SSF160059">
    <property type="entry name" value="PriA/YqbF domain"/>
    <property type="match status" value="1"/>
</dbReference>
<evidence type="ECO:0000313" key="8">
    <source>
        <dbReference type="Proteomes" id="UP000274756"/>
    </source>
</evidence>
<gene>
    <name evidence="6" type="ORF">DME_LOCUS9858</name>
</gene>
<proteinExistence type="inferred from homology"/>
<evidence type="ECO:0000313" key="6">
    <source>
        <dbReference type="EMBL" id="VDN59885.1"/>
    </source>
</evidence>
<dbReference type="Gene3D" id="1.20.58.1020">
    <property type="match status" value="1"/>
</dbReference>
<organism evidence="7 9">
    <name type="scientific">Dracunculus medinensis</name>
    <name type="common">Guinea worm</name>
    <dbReference type="NCBI Taxonomy" id="318479"/>
    <lineage>
        <taxon>Eukaryota</taxon>
        <taxon>Metazoa</taxon>
        <taxon>Ecdysozoa</taxon>
        <taxon>Nematoda</taxon>
        <taxon>Chromadorea</taxon>
        <taxon>Rhabditida</taxon>
        <taxon>Spirurina</taxon>
        <taxon>Dracunculoidea</taxon>
        <taxon>Dracunculidae</taxon>
        <taxon>Dracunculus</taxon>
    </lineage>
</organism>
<reference evidence="6 8" key="2">
    <citation type="submission" date="2018-11" db="EMBL/GenBank/DDBJ databases">
        <authorList>
            <consortium name="Pathogen Informatics"/>
        </authorList>
    </citation>
    <scope>NUCLEOTIDE SEQUENCE [LARGE SCALE GENOMIC DNA]</scope>
</reference>
<dbReference type="PANTHER" id="PTHR12772:SF0">
    <property type="entry name" value="DNA REPLICATION COMPLEX GINS PROTEIN PSF2"/>
    <property type="match status" value="1"/>
</dbReference>
<dbReference type="GO" id="GO:0000811">
    <property type="term" value="C:GINS complex"/>
    <property type="evidence" value="ECO:0007669"/>
    <property type="project" value="TreeGrafter"/>
</dbReference>
<dbReference type="InterPro" id="IPR056784">
    <property type="entry name" value="PSF2_N"/>
</dbReference>
<evidence type="ECO:0000256" key="2">
    <source>
        <dbReference type="ARBA" id="ARBA00010565"/>
    </source>
</evidence>
<dbReference type="Gene3D" id="3.40.5.50">
    <property type="match status" value="1"/>
</dbReference>
<dbReference type="AlphaFoldDB" id="A0A0N4UHT2"/>
<dbReference type="Pfam" id="PF25005">
    <property type="entry name" value="PSF2_N"/>
    <property type="match status" value="1"/>
</dbReference>
<dbReference type="InterPro" id="IPR036224">
    <property type="entry name" value="GINS_bundle-like_dom_sf"/>
</dbReference>
<name>A0A0N4UHT2_DRAME</name>
<dbReference type="WBParaSite" id="DME_0000712801-mRNA-1">
    <property type="protein sequence ID" value="DME_0000712801-mRNA-1"/>
    <property type="gene ID" value="DME_0000712801"/>
</dbReference>
<evidence type="ECO:0000256" key="4">
    <source>
        <dbReference type="ARBA" id="ARBA00023242"/>
    </source>
</evidence>
<keyword evidence="8" id="KW-1185">Reference proteome</keyword>
<dbReference type="CDD" id="cd21694">
    <property type="entry name" value="GINS_B_Psf2"/>
    <property type="match status" value="1"/>
</dbReference>
<dbReference type="PANTHER" id="PTHR12772">
    <property type="entry name" value="DNA REPLICATION COMPLEX GINS PROTEIN PSF2"/>
    <property type="match status" value="1"/>
</dbReference>
<evidence type="ECO:0000313" key="9">
    <source>
        <dbReference type="WBParaSite" id="DME_0000712801-mRNA-1"/>
    </source>
</evidence>
<dbReference type="SUPFAM" id="SSF158573">
    <property type="entry name" value="GINS helical bundle-like"/>
    <property type="match status" value="1"/>
</dbReference>
<comment type="similarity">
    <text evidence="2">Belongs to the GINS2/PSF2 family.</text>
</comment>